<reference evidence="2 3" key="1">
    <citation type="submission" date="2019-09" db="EMBL/GenBank/DDBJ databases">
        <authorList>
            <person name="Brejova B."/>
        </authorList>
    </citation>
    <scope>NUCLEOTIDE SEQUENCE [LARGE SCALE GENOMIC DNA]</scope>
</reference>
<feature type="domain" description="YCII-related" evidence="1">
    <location>
        <begin position="6"/>
        <end position="90"/>
    </location>
</feature>
<dbReference type="RefSeq" id="XP_031851406.1">
    <property type="nucleotide sequence ID" value="XM_031995515.1"/>
</dbReference>
<dbReference type="GeneID" id="43579615"/>
<dbReference type="EMBL" id="CABVLU010000001">
    <property type="protein sequence ID" value="VVT45563.1"/>
    <property type="molecule type" value="Genomic_DNA"/>
</dbReference>
<dbReference type="SUPFAM" id="SSF54909">
    <property type="entry name" value="Dimeric alpha+beta barrel"/>
    <property type="match status" value="1"/>
</dbReference>
<accession>A0A5E8B2B7</accession>
<evidence type="ECO:0000313" key="2">
    <source>
        <dbReference type="EMBL" id="VVT45563.1"/>
    </source>
</evidence>
<dbReference type="InterPro" id="IPR005545">
    <property type="entry name" value="YCII"/>
</dbReference>
<dbReference type="InterPro" id="IPR051807">
    <property type="entry name" value="Sec-metab_biosynth-assoc"/>
</dbReference>
<name>A0A5E8B2B7_9ASCO</name>
<sequence>MSTGKLFTCIIPDKPGTLEQRLKVRDQHISNAKDLNSKGLLVAGGGYADKHPDEGESFNFKGSIITFRAASQEDVQKLLDTDIYTTTGVWDLPNAKIYPAIEAIRKD</sequence>
<dbReference type="Gene3D" id="3.30.70.1060">
    <property type="entry name" value="Dimeric alpha+beta barrel"/>
    <property type="match status" value="1"/>
</dbReference>
<keyword evidence="3" id="KW-1185">Reference proteome</keyword>
<dbReference type="PANTHER" id="PTHR33606">
    <property type="entry name" value="PROTEIN YCII"/>
    <property type="match status" value="1"/>
</dbReference>
<gene>
    <name evidence="2" type="ORF">SAPINGB_P000792</name>
</gene>
<organism evidence="2 3">
    <name type="scientific">Magnusiomyces paraingens</name>
    <dbReference type="NCBI Taxonomy" id="2606893"/>
    <lineage>
        <taxon>Eukaryota</taxon>
        <taxon>Fungi</taxon>
        <taxon>Dikarya</taxon>
        <taxon>Ascomycota</taxon>
        <taxon>Saccharomycotina</taxon>
        <taxon>Dipodascomycetes</taxon>
        <taxon>Dipodascales</taxon>
        <taxon>Dipodascaceae</taxon>
        <taxon>Magnusiomyces</taxon>
    </lineage>
</organism>
<proteinExistence type="predicted"/>
<dbReference type="AlphaFoldDB" id="A0A5E8B2B7"/>
<evidence type="ECO:0000259" key="1">
    <source>
        <dbReference type="Pfam" id="PF03795"/>
    </source>
</evidence>
<dbReference type="OrthoDB" id="5519740at2759"/>
<evidence type="ECO:0000313" key="3">
    <source>
        <dbReference type="Proteomes" id="UP000398389"/>
    </source>
</evidence>
<dbReference type="PANTHER" id="PTHR33606:SF3">
    <property type="entry name" value="PROTEIN YCII"/>
    <property type="match status" value="1"/>
</dbReference>
<dbReference type="Proteomes" id="UP000398389">
    <property type="component" value="Unassembled WGS sequence"/>
</dbReference>
<dbReference type="Pfam" id="PF03795">
    <property type="entry name" value="YCII"/>
    <property type="match status" value="1"/>
</dbReference>
<dbReference type="InterPro" id="IPR011008">
    <property type="entry name" value="Dimeric_a/b-barrel"/>
</dbReference>
<protein>
    <recommendedName>
        <fullName evidence="1">YCII-related domain-containing protein</fullName>
    </recommendedName>
</protein>